<evidence type="ECO:0000259" key="1">
    <source>
        <dbReference type="Pfam" id="PF13439"/>
    </source>
</evidence>
<dbReference type="PANTHER" id="PTHR45947:SF15">
    <property type="entry name" value="TEICHURONIC ACID BIOSYNTHESIS GLYCOSYLTRANSFERASE TUAC-RELATED"/>
    <property type="match status" value="1"/>
</dbReference>
<sequence>MTRSGTGSLRVLVITKIFPNAAEPASAPFNRQQIGALARRCQVDVLGTIPWHPGAGLLAGRTSAGRLTKVPDREVIDGMDVRHPRTLFVPRIGHGLWAPLYFASLAPLVLSYRGKVDVLLGTWAYPDGAAAVALSRLLGVPAVVKLHGSDMNMIAKLPGPRRLLRLALPQAAHVVAVSRALAEEACALGVPADRVSVVMNGVDAELFHLRDRGAARRELGLAESARIVLFVGNLKESKGVLDLAAAFERIAGAHPSIHLAIVGGGEAKAALVALAARWPGRVMLAGARPLREVPIWMAACDVLSLPSWAEGTPNVVLEALASGRRVIASAVGGIPDLITAPALGEVVAARDVDALAAALGRAAMLDYDPAAVAALGARGSWADSAERLLDVLDRAKGPATRAAL</sequence>
<organism evidence="2 3">
    <name type="scientific">Labilithrix luteola</name>
    <dbReference type="NCBI Taxonomy" id="1391654"/>
    <lineage>
        <taxon>Bacteria</taxon>
        <taxon>Pseudomonadati</taxon>
        <taxon>Myxococcota</taxon>
        <taxon>Polyangia</taxon>
        <taxon>Polyangiales</taxon>
        <taxon>Labilitrichaceae</taxon>
        <taxon>Labilithrix</taxon>
    </lineage>
</organism>
<proteinExistence type="predicted"/>
<dbReference type="STRING" id="1391654.AKJ09_05106"/>
<keyword evidence="2" id="KW-0808">Transferase</keyword>
<keyword evidence="3" id="KW-1185">Reference proteome</keyword>
<dbReference type="EMBL" id="CP012333">
    <property type="protein sequence ID" value="AKU98442.1"/>
    <property type="molecule type" value="Genomic_DNA"/>
</dbReference>
<dbReference type="InterPro" id="IPR050194">
    <property type="entry name" value="Glycosyltransferase_grp1"/>
</dbReference>
<name>A0A0K1PY56_9BACT</name>
<dbReference type="Pfam" id="PF13692">
    <property type="entry name" value="Glyco_trans_1_4"/>
    <property type="match status" value="1"/>
</dbReference>
<dbReference type="GO" id="GO:0016757">
    <property type="term" value="F:glycosyltransferase activity"/>
    <property type="evidence" value="ECO:0007669"/>
    <property type="project" value="TreeGrafter"/>
</dbReference>
<protein>
    <submittedName>
        <fullName evidence="2">Glycosyl transferase, group 1</fullName>
    </submittedName>
</protein>
<dbReference type="Gene3D" id="3.40.50.2000">
    <property type="entry name" value="Glycogen Phosphorylase B"/>
    <property type="match status" value="2"/>
</dbReference>
<dbReference type="CDD" id="cd03798">
    <property type="entry name" value="GT4_WlbH-like"/>
    <property type="match status" value="1"/>
</dbReference>
<dbReference type="PANTHER" id="PTHR45947">
    <property type="entry name" value="SULFOQUINOVOSYL TRANSFERASE SQD2"/>
    <property type="match status" value="1"/>
</dbReference>
<dbReference type="InterPro" id="IPR028098">
    <property type="entry name" value="Glyco_trans_4-like_N"/>
</dbReference>
<evidence type="ECO:0000313" key="3">
    <source>
        <dbReference type="Proteomes" id="UP000064967"/>
    </source>
</evidence>
<dbReference type="SUPFAM" id="SSF53756">
    <property type="entry name" value="UDP-Glycosyltransferase/glycogen phosphorylase"/>
    <property type="match status" value="1"/>
</dbReference>
<evidence type="ECO:0000313" key="2">
    <source>
        <dbReference type="EMBL" id="AKU98442.1"/>
    </source>
</evidence>
<dbReference type="KEGG" id="llu:AKJ09_05106"/>
<feature type="domain" description="Glycosyltransferase subfamily 4-like N-terminal" evidence="1">
    <location>
        <begin position="37"/>
        <end position="205"/>
    </location>
</feature>
<dbReference type="Proteomes" id="UP000064967">
    <property type="component" value="Chromosome"/>
</dbReference>
<dbReference type="Pfam" id="PF13439">
    <property type="entry name" value="Glyco_transf_4"/>
    <property type="match status" value="1"/>
</dbReference>
<reference evidence="2 3" key="1">
    <citation type="submission" date="2015-08" db="EMBL/GenBank/DDBJ databases">
        <authorList>
            <person name="Babu N.S."/>
            <person name="Beckwith C.J."/>
            <person name="Beseler K.G."/>
            <person name="Brison A."/>
            <person name="Carone J.V."/>
            <person name="Caskin T.P."/>
            <person name="Diamond M."/>
            <person name="Durham M.E."/>
            <person name="Foxe J.M."/>
            <person name="Go M."/>
            <person name="Henderson B.A."/>
            <person name="Jones I.B."/>
            <person name="McGettigan J.A."/>
            <person name="Micheletti S.J."/>
            <person name="Nasrallah M.E."/>
            <person name="Ortiz D."/>
            <person name="Piller C.R."/>
            <person name="Privatt S.R."/>
            <person name="Schneider S.L."/>
            <person name="Sharp S."/>
            <person name="Smith T.C."/>
            <person name="Stanton J.D."/>
            <person name="Ullery H.E."/>
            <person name="Wilson R.J."/>
            <person name="Serrano M.G."/>
            <person name="Buck G."/>
            <person name="Lee V."/>
            <person name="Wang Y."/>
            <person name="Carvalho R."/>
            <person name="Voegtly L."/>
            <person name="Shi R."/>
            <person name="Duckworth R."/>
            <person name="Johnson A."/>
            <person name="Loviza R."/>
            <person name="Walstead R."/>
            <person name="Shah Z."/>
            <person name="Kiflezghi M."/>
            <person name="Wade K."/>
            <person name="Ball S.L."/>
            <person name="Bradley K.W."/>
            <person name="Asai D.J."/>
            <person name="Bowman C.A."/>
            <person name="Russell D.A."/>
            <person name="Pope W.H."/>
            <person name="Jacobs-Sera D."/>
            <person name="Hendrix R.W."/>
            <person name="Hatfull G.F."/>
        </authorList>
    </citation>
    <scope>NUCLEOTIDE SEQUENCE [LARGE SCALE GENOMIC DNA]</scope>
    <source>
        <strain evidence="2 3">DSM 27648</strain>
    </source>
</reference>
<dbReference type="AlphaFoldDB" id="A0A0K1PY56"/>
<accession>A0A0K1PY56</accession>
<gene>
    <name evidence="2" type="ORF">AKJ09_05106</name>
</gene>
<dbReference type="PATRIC" id="fig|1391654.3.peg.5167"/>